<reference evidence="3 4" key="1">
    <citation type="submission" date="2017-12" db="EMBL/GenBank/DDBJ databases">
        <authorList>
            <person name="Pombert J.-F."/>
            <person name="Haag K.L."/>
            <person name="Ebert D."/>
        </authorList>
    </citation>
    <scope>NUCLEOTIDE SEQUENCE [LARGE SCALE GENOMIC DNA]</scope>
    <source>
        <strain evidence="3">IL-G-3</strain>
    </source>
</reference>
<organism evidence="3 4">
    <name type="scientific">Hamiltosporidium tvaerminnensis</name>
    <dbReference type="NCBI Taxonomy" id="1176355"/>
    <lineage>
        <taxon>Eukaryota</taxon>
        <taxon>Fungi</taxon>
        <taxon>Fungi incertae sedis</taxon>
        <taxon>Microsporidia</taxon>
        <taxon>Dubosqiidae</taxon>
        <taxon>Hamiltosporidium</taxon>
    </lineage>
</organism>
<dbReference type="AlphaFoldDB" id="A0A4Q9LRK1"/>
<sequence length="360" mass="41774">MEENKKNKGRDGIKEIGIDEMEENKKNKGRDEIDKNTFKNIQNRNIIRYDDFIFVTSLFGDENVEYCFPYCAPWKSLRNNKFKVRLLPGNVKKGKLIKEVVGKFLGQANEFEKGFIKKVGVEEFMEAIFFGLSKILGQSEIKSKIRIAAEQCKIATFLAETCTLTDTTERLKFEMYDPNSKSSKSIVDSKILDLKNRLENIDSKICSQYFPKIFLESSSVTDLSVALVENNESLNVYKKKITMHESRKKLQRENCMLELFGMKKFWNNIGLEINTKNQPQMMRIIVDIRSNPTCSSFDELEQGDFSNLDDEKPAVLEKNKIHLSQSQKKRIYLLLKKLGRSLQGVELQSEHMLMLTFRFS</sequence>
<feature type="region of interest" description="Disordered" evidence="1">
    <location>
        <begin position="1"/>
        <end position="28"/>
    </location>
</feature>
<dbReference type="Proteomes" id="UP000292282">
    <property type="component" value="Unassembled WGS sequence"/>
</dbReference>
<gene>
    <name evidence="3" type="ORF">CWI38_1416p0010</name>
</gene>
<evidence type="ECO:0000259" key="2">
    <source>
        <dbReference type="Pfam" id="PF11923"/>
    </source>
</evidence>
<feature type="domain" description="NFACT protein C-terminal" evidence="2">
    <location>
        <begin position="55"/>
        <end position="110"/>
    </location>
</feature>
<dbReference type="VEuPathDB" id="MicrosporidiaDB:CWI38_1416p0010"/>
<protein>
    <submittedName>
        <fullName evidence="3">DUF3441 domain-containing protein</fullName>
    </submittedName>
</protein>
<evidence type="ECO:0000313" key="3">
    <source>
        <dbReference type="EMBL" id="TBU11044.1"/>
    </source>
</evidence>
<name>A0A4Q9LRK1_9MICR</name>
<comment type="caution">
    <text evidence="3">The sequence shown here is derived from an EMBL/GenBank/DDBJ whole genome shotgun (WGS) entry which is preliminary data.</text>
</comment>
<keyword evidence="4" id="KW-1185">Reference proteome</keyword>
<proteinExistence type="predicted"/>
<dbReference type="InterPro" id="IPR021846">
    <property type="entry name" value="NFACT-C"/>
</dbReference>
<dbReference type="OrthoDB" id="2191163at2759"/>
<evidence type="ECO:0000256" key="1">
    <source>
        <dbReference type="SAM" id="MobiDB-lite"/>
    </source>
</evidence>
<evidence type="ECO:0000313" key="4">
    <source>
        <dbReference type="Proteomes" id="UP000292282"/>
    </source>
</evidence>
<dbReference type="EMBL" id="PITK01001416">
    <property type="protein sequence ID" value="TBU11044.1"/>
    <property type="molecule type" value="Genomic_DNA"/>
</dbReference>
<dbReference type="Pfam" id="PF11923">
    <property type="entry name" value="NFACT-C"/>
    <property type="match status" value="1"/>
</dbReference>
<accession>A0A4Q9LRK1</accession>